<keyword evidence="6" id="KW-1185">Reference proteome</keyword>
<proteinExistence type="predicted"/>
<keyword evidence="4" id="KW-0472">Membrane</keyword>
<keyword evidence="3" id="KW-1133">Transmembrane helix</keyword>
<dbReference type="AlphaFoldDB" id="A0A1Y3AM74"/>
<dbReference type="OrthoDB" id="6516145at2759"/>
<accession>A0A1Y3AM74</accession>
<dbReference type="Proteomes" id="UP000194236">
    <property type="component" value="Unassembled WGS sequence"/>
</dbReference>
<dbReference type="GO" id="GO:0016020">
    <property type="term" value="C:membrane"/>
    <property type="evidence" value="ECO:0007669"/>
    <property type="project" value="UniProtKB-SubCell"/>
</dbReference>
<dbReference type="InterPro" id="IPR009644">
    <property type="entry name" value="FKTN/MNN4/W02B3.4-1"/>
</dbReference>
<gene>
    <name evidence="5" type="ORF">BLA29_001832</name>
</gene>
<comment type="subcellular location">
    <subcellularLocation>
        <location evidence="1">Membrane</location>
        <topology evidence="1">Single-pass membrane protein</topology>
    </subcellularLocation>
</comment>
<evidence type="ECO:0000313" key="5">
    <source>
        <dbReference type="EMBL" id="OTF69048.1"/>
    </source>
</evidence>
<protein>
    <submittedName>
        <fullName evidence="5">Uncharacterized protein</fullName>
    </submittedName>
</protein>
<organism evidence="5 6">
    <name type="scientific">Euroglyphus maynei</name>
    <name type="common">Mayne's house dust mite</name>
    <dbReference type="NCBI Taxonomy" id="6958"/>
    <lineage>
        <taxon>Eukaryota</taxon>
        <taxon>Metazoa</taxon>
        <taxon>Ecdysozoa</taxon>
        <taxon>Arthropoda</taxon>
        <taxon>Chelicerata</taxon>
        <taxon>Arachnida</taxon>
        <taxon>Acari</taxon>
        <taxon>Acariformes</taxon>
        <taxon>Sarcoptiformes</taxon>
        <taxon>Astigmata</taxon>
        <taxon>Psoroptidia</taxon>
        <taxon>Analgoidea</taxon>
        <taxon>Pyroglyphidae</taxon>
        <taxon>Pyroglyphinae</taxon>
        <taxon>Euroglyphus</taxon>
    </lineage>
</organism>
<dbReference type="PANTHER" id="PTHR15407">
    <property type="entry name" value="FUKUTIN-RELATED"/>
    <property type="match status" value="1"/>
</dbReference>
<comment type="caution">
    <text evidence="5">The sequence shown here is derived from an EMBL/GenBank/DDBJ whole genome shotgun (WGS) entry which is preliminary data.</text>
</comment>
<evidence type="ECO:0000256" key="1">
    <source>
        <dbReference type="ARBA" id="ARBA00004167"/>
    </source>
</evidence>
<sequence>MNWFRQHQIPFSEQRIRNTIEAIITMKSLMKELRMEFWIMCGTLLGWFRHCHPIPYTTDNDLSTWSKYFQTEVGGEGDISNKLKSLAPKHGLSLYYRFGEPSQTLEYSFRTQFYDEKIDLFVTYDGGNDSYLIPSHVTRKKQYRNYRYQQYDLCSIQLLGHKLLAPCQTEQVIQNEYGSEWNIPIKDWDYVSSPSNGDEMKNFSFPIDQYTEYSRLHRQNEMIIGYD</sequence>
<dbReference type="PANTHER" id="PTHR15407:SF28">
    <property type="entry name" value="RIBITOL-5-PHOSPHATE TRANSFERASE FKTN"/>
    <property type="match status" value="1"/>
</dbReference>
<dbReference type="EMBL" id="MUJZ01072445">
    <property type="protein sequence ID" value="OTF69048.1"/>
    <property type="molecule type" value="Genomic_DNA"/>
</dbReference>
<evidence type="ECO:0000256" key="4">
    <source>
        <dbReference type="ARBA" id="ARBA00023136"/>
    </source>
</evidence>
<evidence type="ECO:0000313" key="6">
    <source>
        <dbReference type="Proteomes" id="UP000194236"/>
    </source>
</evidence>
<name>A0A1Y3AM74_EURMA</name>
<evidence type="ECO:0000256" key="3">
    <source>
        <dbReference type="ARBA" id="ARBA00022989"/>
    </source>
</evidence>
<reference evidence="5 6" key="1">
    <citation type="submission" date="2017-03" db="EMBL/GenBank/DDBJ databases">
        <title>Genome Survey of Euroglyphus maynei.</title>
        <authorList>
            <person name="Arlian L.G."/>
            <person name="Morgan M.S."/>
            <person name="Rider S.D."/>
        </authorList>
    </citation>
    <scope>NUCLEOTIDE SEQUENCE [LARGE SCALE GENOMIC DNA]</scope>
    <source>
        <strain evidence="5">Arlian Lab</strain>
        <tissue evidence="5">Whole body</tissue>
    </source>
</reference>
<keyword evidence="2" id="KW-0812">Transmembrane</keyword>
<evidence type="ECO:0000256" key="2">
    <source>
        <dbReference type="ARBA" id="ARBA00022692"/>
    </source>
</evidence>